<evidence type="ECO:0008006" key="2">
    <source>
        <dbReference type="Google" id="ProtNLM"/>
    </source>
</evidence>
<proteinExistence type="predicted"/>
<accession>A0AB39Y4I6</accession>
<name>A0AB39Y4I6_9ACTN</name>
<sequence>MTYDTSGVIAALGSRNLLPDEYETVFASGSLIRGWGNPTSDLDVHVVTKDVWVSTIDETNHVALEPNTLQYEGTFVDGRRWDIEYWTSSQLEQVLSKVSREQFADDQGTWRTLSYHEIAMLERLPYAAAADDGAWLAATRERLAASAHRSVLIVNSLKQADSYTEDAAGQIARGDLYSAVIAAKNAFNHAVDALQASLGQFGSLWPKWRARRMEILNPALLPFDAYWAIETMRSFDPDNPQKWVEETIAVCQRISMEVSV</sequence>
<evidence type="ECO:0000313" key="1">
    <source>
        <dbReference type="EMBL" id="XDV64923.1"/>
    </source>
</evidence>
<reference evidence="1" key="1">
    <citation type="submission" date="2024-08" db="EMBL/GenBank/DDBJ databases">
        <authorList>
            <person name="Yu S.T."/>
        </authorList>
    </citation>
    <scope>NUCLEOTIDE SEQUENCE</scope>
    <source>
        <strain evidence="1">R33</strain>
    </source>
</reference>
<organism evidence="1">
    <name type="scientific">Streptomyces sp. R33</name>
    <dbReference type="NCBI Taxonomy" id="3238629"/>
    <lineage>
        <taxon>Bacteria</taxon>
        <taxon>Bacillati</taxon>
        <taxon>Actinomycetota</taxon>
        <taxon>Actinomycetes</taxon>
        <taxon>Kitasatosporales</taxon>
        <taxon>Streptomycetaceae</taxon>
        <taxon>Streptomyces</taxon>
    </lineage>
</organism>
<dbReference type="InterPro" id="IPR043519">
    <property type="entry name" value="NT_sf"/>
</dbReference>
<dbReference type="RefSeq" id="WP_136224694.1">
    <property type="nucleotide sequence ID" value="NZ_CP165727.1"/>
</dbReference>
<dbReference type="SUPFAM" id="SSF81301">
    <property type="entry name" value="Nucleotidyltransferase"/>
    <property type="match status" value="1"/>
</dbReference>
<protein>
    <recommendedName>
        <fullName evidence="2">Polymerase nucleotidyl transferase domain-containing protein</fullName>
    </recommendedName>
</protein>
<gene>
    <name evidence="1" type="ORF">AB5J51_19230</name>
</gene>
<dbReference type="EMBL" id="CP165727">
    <property type="protein sequence ID" value="XDV64923.1"/>
    <property type="molecule type" value="Genomic_DNA"/>
</dbReference>
<dbReference type="AlphaFoldDB" id="A0AB39Y4I6"/>